<reference evidence="1 2" key="1">
    <citation type="submission" date="2023-08" db="EMBL/GenBank/DDBJ databases">
        <title>genomic of G39.</title>
        <authorList>
            <person name="Wang Y."/>
        </authorList>
    </citation>
    <scope>NUCLEOTIDE SEQUENCE [LARGE SCALE GENOMIC DNA]</scope>
    <source>
        <strain evidence="1 2">G39</strain>
    </source>
</reference>
<keyword evidence="2" id="KW-1185">Reference proteome</keyword>
<dbReference type="EMBL" id="JAVAIM010000001">
    <property type="protein sequence ID" value="MDP4573540.1"/>
    <property type="molecule type" value="Genomic_DNA"/>
</dbReference>
<name>A0ABT9HK58_9SPHN</name>
<accession>A0ABT9HK58</accession>
<comment type="caution">
    <text evidence="1">The sequence shown here is derived from an EMBL/GenBank/DDBJ whole genome shotgun (WGS) entry which is preliminary data.</text>
</comment>
<protein>
    <submittedName>
        <fullName evidence="1">Uncharacterized protein</fullName>
    </submittedName>
</protein>
<organism evidence="1 2">
    <name type="scientific">Qipengyuania profundimaris</name>
    <dbReference type="NCBI Taxonomy" id="3067652"/>
    <lineage>
        <taxon>Bacteria</taxon>
        <taxon>Pseudomonadati</taxon>
        <taxon>Pseudomonadota</taxon>
        <taxon>Alphaproteobacteria</taxon>
        <taxon>Sphingomonadales</taxon>
        <taxon>Erythrobacteraceae</taxon>
        <taxon>Qipengyuania</taxon>
    </lineage>
</organism>
<evidence type="ECO:0000313" key="1">
    <source>
        <dbReference type="EMBL" id="MDP4573540.1"/>
    </source>
</evidence>
<dbReference type="RefSeq" id="WP_305931041.1">
    <property type="nucleotide sequence ID" value="NZ_JAVAIM010000001.1"/>
</dbReference>
<sequence>MGPLEKSGITDGPKKGFYLTVLNPYDKPETFRTFPAVLGGEDAPQAVTVRPERFVLAAGRQRRVLVVVDELTPGETREFRVCTEKDKEEGVIHARVCSKLSARRIAAR</sequence>
<evidence type="ECO:0000313" key="2">
    <source>
        <dbReference type="Proteomes" id="UP001240639"/>
    </source>
</evidence>
<dbReference type="Proteomes" id="UP001240639">
    <property type="component" value="Unassembled WGS sequence"/>
</dbReference>
<proteinExistence type="predicted"/>
<gene>
    <name evidence="1" type="ORF">Q9K02_00120</name>
</gene>